<dbReference type="Pfam" id="PF07819">
    <property type="entry name" value="PGAP1"/>
    <property type="match status" value="1"/>
</dbReference>
<sequence length="539" mass="57188">MELVMTQTNYYWQVESSIYGGIGYAPATLEEYTAIAKALDAEASGFDMLSVSWSNAALQLQSHRTSAPLCPTLSSGDPLMKTAGHETVSYTALEQRCQDHALACRKLSIDLADTASLLIRAHALYSEAELQARRTFTELIQAGTQFKPGHAAIGTAAVALGGLLSGWAIEGRPNASWMSTSTYPLQEGVMSGAGALLGGVPIGKGVAHTDEVNKGAGNIAKVSGPIKDIVQGNHIDITEVYARNEVVGASNSVSTSMENLRRLAEERLGKINLDSGLEYGTIAIQRYEKSDGSSAWLVTIPGTDGKADSPFGWEQNVELMSSDKERRIRADSVRMVTQAMEQAGIGADEPVALIGHSQGGIVAATIASDWSEQYNIEHVVTAGSPVANHPIPSDTWVTSVEIDDELVGALDGAANPATKNWLTVRGHVSPAPEATPSSVNADGSCTPGATPIYGATPYDAAPVAGGPTNGREISHWLKYHQAAYQNATDLGSPALQRHESHFQGVISGELKETRYFQGRMTASTIQAPSDHSEEISTFH</sequence>
<evidence type="ECO:0000259" key="1">
    <source>
        <dbReference type="Pfam" id="PF07819"/>
    </source>
</evidence>
<dbReference type="InterPro" id="IPR012908">
    <property type="entry name" value="PGAP1-ab_dom-like"/>
</dbReference>
<dbReference type="EMBL" id="PEBJ01000001">
    <property type="protein sequence ID" value="PJM78044.1"/>
    <property type="molecule type" value="Genomic_DNA"/>
</dbReference>
<reference evidence="3" key="1">
    <citation type="submission" date="2017-10" db="EMBL/GenBank/DDBJ databases">
        <title>Draft genome sequences of strains TRE 1, TRE 9, TRE H and TRI 7, isolated from tamarins, belonging to four potential novel Bifidobacterium species.</title>
        <authorList>
            <person name="Mattarelli P."/>
            <person name="Modesto M."/>
            <person name="Puglisi E."/>
            <person name="Morelli L."/>
            <person name="Bonetti A."/>
            <person name="Spezio C."/>
            <person name="Sandri C."/>
        </authorList>
    </citation>
    <scope>NUCLEOTIDE SEQUENCE [LARGE SCALE GENOMIC DNA]</scope>
    <source>
        <strain evidence="3">TREH</strain>
    </source>
</reference>
<organism evidence="2 3">
    <name type="scientific">Bifidobacterium felsineum</name>
    <dbReference type="NCBI Taxonomy" id="2045440"/>
    <lineage>
        <taxon>Bacteria</taxon>
        <taxon>Bacillati</taxon>
        <taxon>Actinomycetota</taxon>
        <taxon>Actinomycetes</taxon>
        <taxon>Bifidobacteriales</taxon>
        <taxon>Bifidobacteriaceae</taxon>
        <taxon>Bifidobacterium</taxon>
    </lineage>
</organism>
<proteinExistence type="predicted"/>
<keyword evidence="3" id="KW-1185">Reference proteome</keyword>
<feature type="domain" description="GPI inositol-deacylase PGAP1-like alpha/beta" evidence="1">
    <location>
        <begin position="333"/>
        <end position="399"/>
    </location>
</feature>
<dbReference type="Proteomes" id="UP000229239">
    <property type="component" value="Unassembled WGS sequence"/>
</dbReference>
<gene>
    <name evidence="2" type="ORF">CSQ86_03185</name>
</gene>
<dbReference type="InterPro" id="IPR029058">
    <property type="entry name" value="AB_hydrolase_fold"/>
</dbReference>
<name>A0A2M9HMJ1_9BIFI</name>
<dbReference type="SUPFAM" id="SSF53474">
    <property type="entry name" value="alpha/beta-Hydrolases"/>
    <property type="match status" value="1"/>
</dbReference>
<evidence type="ECO:0000313" key="2">
    <source>
        <dbReference type="EMBL" id="PJM78044.1"/>
    </source>
</evidence>
<dbReference type="AlphaFoldDB" id="A0A2M9HMJ1"/>
<dbReference type="Gene3D" id="3.40.50.1820">
    <property type="entry name" value="alpha/beta hydrolase"/>
    <property type="match status" value="1"/>
</dbReference>
<dbReference type="OrthoDB" id="5095936at2"/>
<evidence type="ECO:0000313" key="3">
    <source>
        <dbReference type="Proteomes" id="UP000229239"/>
    </source>
</evidence>
<accession>A0A2M9HMJ1</accession>
<comment type="caution">
    <text evidence="2">The sequence shown here is derived from an EMBL/GenBank/DDBJ whole genome shotgun (WGS) entry which is preliminary data.</text>
</comment>
<protein>
    <recommendedName>
        <fullName evidence="1">GPI inositol-deacylase PGAP1-like alpha/beta domain-containing protein</fullName>
    </recommendedName>
</protein>
<dbReference type="GO" id="GO:0016788">
    <property type="term" value="F:hydrolase activity, acting on ester bonds"/>
    <property type="evidence" value="ECO:0007669"/>
    <property type="project" value="InterPro"/>
</dbReference>